<comment type="caution">
    <text evidence="1">The sequence shown here is derived from an EMBL/GenBank/DDBJ whole genome shotgun (WGS) entry which is preliminary data.</text>
</comment>
<accession>A0ABP5ZPT6</accession>
<dbReference type="Gene3D" id="3.10.28.10">
    <property type="entry name" value="Homing endonucleases"/>
    <property type="match status" value="1"/>
</dbReference>
<gene>
    <name evidence="1" type="ORF">GCM10009858_44270</name>
</gene>
<dbReference type="EMBL" id="BAAARE010000032">
    <property type="protein sequence ID" value="GAA2501146.1"/>
    <property type="molecule type" value="Genomic_DNA"/>
</dbReference>
<name>A0ABP5ZPT6_9MICO</name>
<evidence type="ECO:0008006" key="3">
    <source>
        <dbReference type="Google" id="ProtNLM"/>
    </source>
</evidence>
<reference evidence="2" key="1">
    <citation type="journal article" date="2019" name="Int. J. Syst. Evol. Microbiol.">
        <title>The Global Catalogue of Microorganisms (GCM) 10K type strain sequencing project: providing services to taxonomists for standard genome sequencing and annotation.</title>
        <authorList>
            <consortium name="The Broad Institute Genomics Platform"/>
            <consortium name="The Broad Institute Genome Sequencing Center for Infectious Disease"/>
            <person name="Wu L."/>
            <person name="Ma J."/>
        </authorList>
    </citation>
    <scope>NUCLEOTIDE SEQUENCE [LARGE SCALE GENOMIC DNA]</scope>
    <source>
        <strain evidence="2">JCM 16259</strain>
    </source>
</reference>
<keyword evidence="2" id="KW-1185">Reference proteome</keyword>
<sequence>MLIDPSRPEVSYVLGLLHTDGWHSGRIDAKGKVGIELHQRDVEVLRQVRDVIPCRTSLVRRQRSTNFADDYVSYTLQFFDQAIRAELAALGMPPGRKAYDLSPPAGVGLVVRDYLRGVLDGDGSLGFTRTGMPFVSLVTASEQLAQFFERQIWEVCGVRRSTRRNSRDRVFNVMVSNEAAALLAAHCWATQDWPAMPRKAEAAADVAAWVPLAGRACRYDVVRKPWTPAEDAVVLSQPLAESGEVLGRTLKSVTVRRWRLRNSVTSGWGSPRPP</sequence>
<dbReference type="InterPro" id="IPR027434">
    <property type="entry name" value="Homing_endonucl"/>
</dbReference>
<dbReference type="RefSeq" id="WP_344257276.1">
    <property type="nucleotide sequence ID" value="NZ_BAAARE010000032.1"/>
</dbReference>
<evidence type="ECO:0000313" key="2">
    <source>
        <dbReference type="Proteomes" id="UP001500730"/>
    </source>
</evidence>
<dbReference type="SUPFAM" id="SSF55608">
    <property type="entry name" value="Homing endonucleases"/>
    <property type="match status" value="1"/>
</dbReference>
<proteinExistence type="predicted"/>
<organism evidence="1 2">
    <name type="scientific">Terrabacter carboxydivorans</name>
    <dbReference type="NCBI Taxonomy" id="619730"/>
    <lineage>
        <taxon>Bacteria</taxon>
        <taxon>Bacillati</taxon>
        <taxon>Actinomycetota</taxon>
        <taxon>Actinomycetes</taxon>
        <taxon>Micrococcales</taxon>
        <taxon>Intrasporangiaceae</taxon>
        <taxon>Terrabacter</taxon>
    </lineage>
</organism>
<dbReference type="Proteomes" id="UP001500730">
    <property type="component" value="Unassembled WGS sequence"/>
</dbReference>
<evidence type="ECO:0000313" key="1">
    <source>
        <dbReference type="EMBL" id="GAA2501146.1"/>
    </source>
</evidence>
<protein>
    <recommendedName>
        <fullName evidence="3">Homing endonuclease LAGLIDADG domain-containing protein</fullName>
    </recommendedName>
</protein>